<reference evidence="1 2" key="1">
    <citation type="journal article" date="2019" name="Commun. Biol.">
        <title>The bagworm genome reveals a unique fibroin gene that provides high tensile strength.</title>
        <authorList>
            <person name="Kono N."/>
            <person name="Nakamura H."/>
            <person name="Ohtoshi R."/>
            <person name="Tomita M."/>
            <person name="Numata K."/>
            <person name="Arakawa K."/>
        </authorList>
    </citation>
    <scope>NUCLEOTIDE SEQUENCE [LARGE SCALE GENOMIC DNA]</scope>
</reference>
<accession>A0A4C1TN11</accession>
<evidence type="ECO:0000313" key="1">
    <source>
        <dbReference type="EMBL" id="GBP14868.1"/>
    </source>
</evidence>
<protein>
    <submittedName>
        <fullName evidence="1">Uncharacterized protein</fullName>
    </submittedName>
</protein>
<comment type="caution">
    <text evidence="1">The sequence shown here is derived from an EMBL/GenBank/DDBJ whole genome shotgun (WGS) entry which is preliminary data.</text>
</comment>
<evidence type="ECO:0000313" key="2">
    <source>
        <dbReference type="Proteomes" id="UP000299102"/>
    </source>
</evidence>
<name>A0A4C1TN11_EUMVA</name>
<proteinExistence type="predicted"/>
<dbReference type="Proteomes" id="UP000299102">
    <property type="component" value="Unassembled WGS sequence"/>
</dbReference>
<dbReference type="AlphaFoldDB" id="A0A4C1TN11"/>
<sequence>MPRIRASSSRGFRCKFNIYESYFGGMLTNHPARVASLISAAFRFIFISRAGGRGRAPASRRIVSADCFGITPASSLRTLRAAIRPGRIYRGKYSEKYGKRFMKCALVACNGTPIGCTTRGTETVISGRVRLFAVL</sequence>
<keyword evidence="2" id="KW-1185">Reference proteome</keyword>
<organism evidence="1 2">
    <name type="scientific">Eumeta variegata</name>
    <name type="common">Bagworm moth</name>
    <name type="synonym">Eumeta japonica</name>
    <dbReference type="NCBI Taxonomy" id="151549"/>
    <lineage>
        <taxon>Eukaryota</taxon>
        <taxon>Metazoa</taxon>
        <taxon>Ecdysozoa</taxon>
        <taxon>Arthropoda</taxon>
        <taxon>Hexapoda</taxon>
        <taxon>Insecta</taxon>
        <taxon>Pterygota</taxon>
        <taxon>Neoptera</taxon>
        <taxon>Endopterygota</taxon>
        <taxon>Lepidoptera</taxon>
        <taxon>Glossata</taxon>
        <taxon>Ditrysia</taxon>
        <taxon>Tineoidea</taxon>
        <taxon>Psychidae</taxon>
        <taxon>Oiketicinae</taxon>
        <taxon>Eumeta</taxon>
    </lineage>
</organism>
<gene>
    <name evidence="1" type="ORF">EVAR_75451_1</name>
</gene>
<dbReference type="EMBL" id="BGZK01000067">
    <property type="protein sequence ID" value="GBP14868.1"/>
    <property type="molecule type" value="Genomic_DNA"/>
</dbReference>